<feature type="region of interest" description="Disordered" evidence="2">
    <location>
        <begin position="500"/>
        <end position="526"/>
    </location>
</feature>
<dbReference type="InterPro" id="IPR027417">
    <property type="entry name" value="P-loop_NTPase"/>
</dbReference>
<dbReference type="Proteomes" id="UP000799757">
    <property type="component" value="Unassembled WGS sequence"/>
</dbReference>
<feature type="compositionally biased region" description="Basic and acidic residues" evidence="2">
    <location>
        <begin position="514"/>
        <end position="526"/>
    </location>
</feature>
<keyword evidence="1" id="KW-0175">Coiled coil</keyword>
<dbReference type="SUPFAM" id="SSF52540">
    <property type="entry name" value="P-loop containing nucleoside triphosphate hydrolases"/>
    <property type="match status" value="1"/>
</dbReference>
<name>A0A6A6XJ00_9PLEO</name>
<organism evidence="4 5">
    <name type="scientific">Melanomma pulvis-pyrius CBS 109.77</name>
    <dbReference type="NCBI Taxonomy" id="1314802"/>
    <lineage>
        <taxon>Eukaryota</taxon>
        <taxon>Fungi</taxon>
        <taxon>Dikarya</taxon>
        <taxon>Ascomycota</taxon>
        <taxon>Pezizomycotina</taxon>
        <taxon>Dothideomycetes</taxon>
        <taxon>Pleosporomycetidae</taxon>
        <taxon>Pleosporales</taxon>
        <taxon>Melanommataceae</taxon>
        <taxon>Melanomma</taxon>
    </lineage>
</organism>
<dbReference type="Gene3D" id="3.40.50.300">
    <property type="entry name" value="P-loop containing nucleotide triphosphate hydrolases"/>
    <property type="match status" value="1"/>
</dbReference>
<dbReference type="PANTHER" id="PTHR10903">
    <property type="entry name" value="GTPASE, IMAP FAMILY MEMBER-RELATED"/>
    <property type="match status" value="1"/>
</dbReference>
<evidence type="ECO:0000259" key="3">
    <source>
        <dbReference type="Pfam" id="PF01926"/>
    </source>
</evidence>
<feature type="domain" description="G" evidence="3">
    <location>
        <begin position="12"/>
        <end position="75"/>
    </location>
</feature>
<keyword evidence="5" id="KW-1185">Reference proteome</keyword>
<dbReference type="GO" id="GO:0005525">
    <property type="term" value="F:GTP binding"/>
    <property type="evidence" value="ECO:0007669"/>
    <property type="project" value="InterPro"/>
</dbReference>
<sequence>MHDALPLPDVAILVMGLTGAGKSTFISRLTQEAVEIGHSLESCTTEVYGHIFHRANGQRVFLIDTPGFDDTHNDNVKVLQKIATFLCTIYDSRCLSLAGLIYLQRITDTRMSGSSLTSLRIFEKLCGQRNFANTMIVTTMWGLLQTKEARTNGLERYNTLMSTPEYFGSLVAGGARMTRHKDTFESALEVVEYVAERNQDVVLDIQREIMNRGTLAETTVGQFLSGEFQRTRAKYHRDLEELEEALEEARQEQDDDLITTISEQKREYEEKIRFSEMEQNNLAITYQQMTQDQSEIYAQRYEEESTRGMEVEEKSKREIELEEQLERTEMEHIREMNILRREKMSQEEVPEEHTRRYKEIKRRVLDQLAREKAEREKKGSKRFKALTNREGFIGIMRAALNTRRGDPFPEDTEYGPTRRSSKSGLSRGGMDALFRRDSEKDRPFSHHMYTRDHESMYTDAPLITMGPQRAATFATYPSTPSPPVEHGSTSMYGKITYALTTEPIGPQRNPYGKKHTELQRGYDDQQ</sequence>
<dbReference type="CDD" id="cd00882">
    <property type="entry name" value="Ras_like_GTPase"/>
    <property type="match status" value="1"/>
</dbReference>
<evidence type="ECO:0000256" key="1">
    <source>
        <dbReference type="SAM" id="Coils"/>
    </source>
</evidence>
<evidence type="ECO:0000256" key="2">
    <source>
        <dbReference type="SAM" id="MobiDB-lite"/>
    </source>
</evidence>
<gene>
    <name evidence="4" type="ORF">K505DRAFT_359286</name>
</gene>
<dbReference type="OrthoDB" id="8954335at2759"/>
<evidence type="ECO:0000313" key="4">
    <source>
        <dbReference type="EMBL" id="KAF2796476.1"/>
    </source>
</evidence>
<accession>A0A6A6XJ00</accession>
<evidence type="ECO:0000313" key="5">
    <source>
        <dbReference type="Proteomes" id="UP000799757"/>
    </source>
</evidence>
<dbReference type="PANTHER" id="PTHR10903:SF184">
    <property type="entry name" value="GTP-BINDING PROTEIN A"/>
    <property type="match status" value="1"/>
</dbReference>
<dbReference type="Pfam" id="PF01926">
    <property type="entry name" value="MMR_HSR1"/>
    <property type="match status" value="1"/>
</dbReference>
<feature type="region of interest" description="Disordered" evidence="2">
    <location>
        <begin position="403"/>
        <end position="439"/>
    </location>
</feature>
<dbReference type="AlphaFoldDB" id="A0A6A6XJ00"/>
<feature type="coiled-coil region" evidence="1">
    <location>
        <begin position="228"/>
        <end position="278"/>
    </location>
</feature>
<proteinExistence type="predicted"/>
<dbReference type="EMBL" id="MU001830">
    <property type="protein sequence ID" value="KAF2796476.1"/>
    <property type="molecule type" value="Genomic_DNA"/>
</dbReference>
<dbReference type="InterPro" id="IPR006073">
    <property type="entry name" value="GTP-bd"/>
</dbReference>
<feature type="coiled-coil region" evidence="1">
    <location>
        <begin position="311"/>
        <end position="342"/>
    </location>
</feature>
<protein>
    <recommendedName>
        <fullName evidence="3">G domain-containing protein</fullName>
    </recommendedName>
</protein>
<reference evidence="4" key="1">
    <citation type="journal article" date="2020" name="Stud. Mycol.">
        <title>101 Dothideomycetes genomes: a test case for predicting lifestyles and emergence of pathogens.</title>
        <authorList>
            <person name="Haridas S."/>
            <person name="Albert R."/>
            <person name="Binder M."/>
            <person name="Bloem J."/>
            <person name="Labutti K."/>
            <person name="Salamov A."/>
            <person name="Andreopoulos B."/>
            <person name="Baker S."/>
            <person name="Barry K."/>
            <person name="Bills G."/>
            <person name="Bluhm B."/>
            <person name="Cannon C."/>
            <person name="Castanera R."/>
            <person name="Culley D."/>
            <person name="Daum C."/>
            <person name="Ezra D."/>
            <person name="Gonzalez J."/>
            <person name="Henrissat B."/>
            <person name="Kuo A."/>
            <person name="Liang C."/>
            <person name="Lipzen A."/>
            <person name="Lutzoni F."/>
            <person name="Magnuson J."/>
            <person name="Mondo S."/>
            <person name="Nolan M."/>
            <person name="Ohm R."/>
            <person name="Pangilinan J."/>
            <person name="Park H.-J."/>
            <person name="Ramirez L."/>
            <person name="Alfaro M."/>
            <person name="Sun H."/>
            <person name="Tritt A."/>
            <person name="Yoshinaga Y."/>
            <person name="Zwiers L.-H."/>
            <person name="Turgeon B."/>
            <person name="Goodwin S."/>
            <person name="Spatafora J."/>
            <person name="Crous P."/>
            <person name="Grigoriev I."/>
        </authorList>
    </citation>
    <scope>NUCLEOTIDE SEQUENCE</scope>
    <source>
        <strain evidence="4">CBS 109.77</strain>
    </source>
</reference>
<dbReference type="InterPro" id="IPR045058">
    <property type="entry name" value="GIMA/IAN/Toc"/>
</dbReference>